<dbReference type="InterPro" id="IPR045851">
    <property type="entry name" value="AMP-bd_C_sf"/>
</dbReference>
<evidence type="ECO:0000313" key="10">
    <source>
        <dbReference type="Proteomes" id="UP001162885"/>
    </source>
</evidence>
<dbReference type="InterPro" id="IPR040097">
    <property type="entry name" value="FAAL/FAAC"/>
</dbReference>
<feature type="domain" description="AMP-binding enzyme C-terminal" evidence="6">
    <location>
        <begin position="467"/>
        <end position="578"/>
    </location>
</feature>
<evidence type="ECO:0000256" key="3">
    <source>
        <dbReference type="ARBA" id="ARBA00022832"/>
    </source>
</evidence>
<dbReference type="GO" id="GO:0071766">
    <property type="term" value="P:Actinobacterium-type cell wall biogenesis"/>
    <property type="evidence" value="ECO:0007669"/>
    <property type="project" value="UniProtKB-ARBA"/>
</dbReference>
<reference evidence="7 9" key="1">
    <citation type="journal article" date="2019" name="Emerg. Microbes Infect.">
        <title>Comprehensive subspecies identification of 175 nontuberculous mycobacteria species based on 7547 genomic profiles.</title>
        <authorList>
            <person name="Matsumoto Y."/>
            <person name="Kinjo T."/>
            <person name="Motooka D."/>
            <person name="Nabeya D."/>
            <person name="Jung N."/>
            <person name="Uechi K."/>
            <person name="Horii T."/>
            <person name="Iida T."/>
            <person name="Fujita J."/>
            <person name="Nakamura S."/>
        </authorList>
    </citation>
    <scope>NUCLEOTIDE SEQUENCE [LARGE SCALE GENOMIC DNA]</scope>
    <source>
        <strain evidence="7 9">JCM 15653</strain>
    </source>
</reference>
<keyword evidence="9" id="KW-1185">Reference proteome</keyword>
<comment type="similarity">
    <text evidence="1">Belongs to the ATP-dependent AMP-binding enzyme family.</text>
</comment>
<keyword evidence="4" id="KW-0443">Lipid metabolism</keyword>
<dbReference type="AlphaFoldDB" id="A0AAX2ZXL3"/>
<dbReference type="Gene3D" id="3.40.50.12780">
    <property type="entry name" value="N-terminal domain of ligase-like"/>
    <property type="match status" value="1"/>
</dbReference>
<dbReference type="Proteomes" id="UP001162885">
    <property type="component" value="Chromosome"/>
</dbReference>
<keyword evidence="3" id="KW-0276">Fatty acid metabolism</keyword>
<accession>A0AAX2ZXL3</accession>
<evidence type="ECO:0000256" key="4">
    <source>
        <dbReference type="ARBA" id="ARBA00023098"/>
    </source>
</evidence>
<dbReference type="EMBL" id="AP022579">
    <property type="protein sequence ID" value="BBX89920.1"/>
    <property type="molecule type" value="Genomic_DNA"/>
</dbReference>
<proteinExistence type="inferred from homology"/>
<protein>
    <submittedName>
        <fullName evidence="8">AMP-binding protein</fullName>
    </submittedName>
    <submittedName>
        <fullName evidence="7">Fatty-acid--CoA ligase FadD</fullName>
    </submittedName>
</protein>
<dbReference type="EMBL" id="CP060016">
    <property type="protein sequence ID" value="UNC00201.1"/>
    <property type="molecule type" value="Genomic_DNA"/>
</dbReference>
<keyword evidence="2 7" id="KW-0436">Ligase</keyword>
<dbReference type="InterPro" id="IPR025110">
    <property type="entry name" value="AMP-bd_C"/>
</dbReference>
<organism evidence="8 10">
    <name type="scientific">Mycolicibacterium boenickei</name>
    <dbReference type="NCBI Taxonomy" id="146017"/>
    <lineage>
        <taxon>Bacteria</taxon>
        <taxon>Bacillati</taxon>
        <taxon>Actinomycetota</taxon>
        <taxon>Actinomycetes</taxon>
        <taxon>Mycobacteriales</taxon>
        <taxon>Mycobacteriaceae</taxon>
        <taxon>Mycolicibacterium</taxon>
    </lineage>
</organism>
<dbReference type="Gene3D" id="3.30.300.30">
    <property type="match status" value="1"/>
</dbReference>
<dbReference type="InterPro" id="IPR042099">
    <property type="entry name" value="ANL_N_sf"/>
</dbReference>
<dbReference type="GO" id="GO:0006633">
    <property type="term" value="P:fatty acid biosynthetic process"/>
    <property type="evidence" value="ECO:0007669"/>
    <property type="project" value="TreeGrafter"/>
</dbReference>
<dbReference type="PANTHER" id="PTHR22754">
    <property type="entry name" value="DISCO-INTERACTING PROTEIN 2 DIP2 -RELATED"/>
    <property type="match status" value="1"/>
</dbReference>
<evidence type="ECO:0000259" key="6">
    <source>
        <dbReference type="Pfam" id="PF23024"/>
    </source>
</evidence>
<dbReference type="PANTHER" id="PTHR22754:SF32">
    <property type="entry name" value="DISCO-INTERACTING PROTEIN 2"/>
    <property type="match status" value="1"/>
</dbReference>
<dbReference type="Pfam" id="PF00501">
    <property type="entry name" value="AMP-binding"/>
    <property type="match status" value="1"/>
</dbReference>
<dbReference type="GO" id="GO:0070566">
    <property type="term" value="F:adenylyltransferase activity"/>
    <property type="evidence" value="ECO:0007669"/>
    <property type="project" value="TreeGrafter"/>
</dbReference>
<dbReference type="RefSeq" id="WP_077739951.1">
    <property type="nucleotide sequence ID" value="NZ_AP022579.1"/>
</dbReference>
<name>A0AAX2ZXL3_9MYCO</name>
<dbReference type="InterPro" id="IPR000873">
    <property type="entry name" value="AMP-dep_synth/lig_dom"/>
</dbReference>
<reference evidence="8 10" key="3">
    <citation type="journal article" date="2022" name="BMC Genomics">
        <title>Comparative genome analysis of mycobacteria focusing on tRNA and non-coding RNA.</title>
        <authorList>
            <person name="Behra P.R.K."/>
            <person name="Pettersson B.M.F."/>
            <person name="Ramesh M."/>
            <person name="Das S."/>
            <person name="Dasgupta S."/>
            <person name="Kirsebom L.A."/>
        </authorList>
    </citation>
    <scope>NUCLEOTIDE SEQUENCE [LARGE SCALE GENOMIC DNA]</scope>
    <source>
        <strain evidence="8 10">DSM 44677</strain>
    </source>
</reference>
<dbReference type="SUPFAM" id="SSF56801">
    <property type="entry name" value="Acetyl-CoA synthetase-like"/>
    <property type="match status" value="1"/>
</dbReference>
<evidence type="ECO:0000313" key="7">
    <source>
        <dbReference type="EMBL" id="BBX89920.1"/>
    </source>
</evidence>
<evidence type="ECO:0000313" key="8">
    <source>
        <dbReference type="EMBL" id="UNC00201.1"/>
    </source>
</evidence>
<dbReference type="GO" id="GO:0016874">
    <property type="term" value="F:ligase activity"/>
    <property type="evidence" value="ECO:0007669"/>
    <property type="project" value="UniProtKB-KW"/>
</dbReference>
<evidence type="ECO:0000256" key="2">
    <source>
        <dbReference type="ARBA" id="ARBA00022598"/>
    </source>
</evidence>
<dbReference type="NCBIfam" id="NF004509">
    <property type="entry name" value="PRK05850.1"/>
    <property type="match status" value="1"/>
</dbReference>
<gene>
    <name evidence="8" type="ORF">H5U98_01705</name>
    <name evidence="7" type="ORF">MBOE_15690</name>
</gene>
<dbReference type="FunFam" id="3.30.300.30:FF:000016">
    <property type="entry name" value="Fatty-acid-CoA ligase FadD26"/>
    <property type="match status" value="1"/>
</dbReference>
<evidence type="ECO:0000313" key="9">
    <source>
        <dbReference type="Proteomes" id="UP000466683"/>
    </source>
</evidence>
<evidence type="ECO:0000259" key="5">
    <source>
        <dbReference type="Pfam" id="PF00501"/>
    </source>
</evidence>
<reference evidence="7" key="2">
    <citation type="submission" date="2020-02" db="EMBL/GenBank/DDBJ databases">
        <authorList>
            <person name="Matsumoto Y."/>
            <person name="Kinjo T."/>
            <person name="Motooka D."/>
            <person name="Nabeya D."/>
            <person name="Jung N."/>
            <person name="Uechi K."/>
            <person name="Horii T."/>
            <person name="Iida T."/>
            <person name="Fujita J."/>
            <person name="Nakamura S."/>
        </authorList>
    </citation>
    <scope>NUCLEOTIDE SEQUENCE</scope>
    <source>
        <strain evidence="7">JCM 15653</strain>
    </source>
</reference>
<dbReference type="Proteomes" id="UP000466683">
    <property type="component" value="Chromosome"/>
</dbReference>
<dbReference type="CDD" id="cd05931">
    <property type="entry name" value="FAAL"/>
    <property type="match status" value="1"/>
</dbReference>
<dbReference type="Pfam" id="PF23024">
    <property type="entry name" value="AMP-dom_DIP2-like"/>
    <property type="match status" value="1"/>
</dbReference>
<sequence>MPGPQSSILSMLHGRASLRPDDVAFTFTDYTANPAGVTESLTWSQLSRRTMNAAREISLHGSVGDRAVILAPQGLEYILAFLGSMQAGFVAVPLPMPHRGSSHDRVSAVFIDTKPSVVLTTSAVAEDVGDYVDQSRMSTAPKIVAIDSLDLDTDDGPDGFDSGAVEFPTTAYLQYSSGSTRLPTGVMISHRNVQANFEQLMRGFFADTQGSIKDATIVSWLPFYHDMGLVLGVCAPILSGYRAALTSPLAFLESPARWVRALAENPRAFSAAPNFAFELAARKTKDADLAGLDLGGVVGIINGAERVEPATLERFADRFAHFGFRDHMLRPSYGLAEATVFVATGKWSESSEPDAFDVDELSEGRVRRCAAGKGSALVRYDVPQSPAVRIVDAETSRECGPDVVGEIWVHGDNVAAGYWSRSPEEQQCFGATIVDPTPGTPDGPWLKTGDLGFISNGDLFIVGRIKDLLIIRGRNHYPEDIEATVQQITGGRVAAISVPVNSTEKLVTVIEVKKRGESPVEAVHWLKEIKSDVTSAISNAHGLNVGDLVLVPPGSIPTTTSGKVRRAACVEQYRQDEFTRLDA</sequence>
<evidence type="ECO:0000256" key="1">
    <source>
        <dbReference type="ARBA" id="ARBA00006432"/>
    </source>
</evidence>
<dbReference type="FunFam" id="3.40.50.12780:FF:000013">
    <property type="entry name" value="Long-chain-fatty-acid--AMP ligase FadD32"/>
    <property type="match status" value="1"/>
</dbReference>
<dbReference type="GO" id="GO:0005886">
    <property type="term" value="C:plasma membrane"/>
    <property type="evidence" value="ECO:0007669"/>
    <property type="project" value="TreeGrafter"/>
</dbReference>
<feature type="domain" description="AMP-dependent synthetase/ligase" evidence="5">
    <location>
        <begin position="16"/>
        <end position="419"/>
    </location>
</feature>